<proteinExistence type="predicted"/>
<evidence type="ECO:0000313" key="3">
    <source>
        <dbReference type="Proteomes" id="UP000759131"/>
    </source>
</evidence>
<evidence type="ECO:0000313" key="2">
    <source>
        <dbReference type="EMBL" id="CAD7633336.1"/>
    </source>
</evidence>
<accession>A0A7R9L1C0</accession>
<organism evidence="2">
    <name type="scientific">Medioppia subpectinata</name>
    <dbReference type="NCBI Taxonomy" id="1979941"/>
    <lineage>
        <taxon>Eukaryota</taxon>
        <taxon>Metazoa</taxon>
        <taxon>Ecdysozoa</taxon>
        <taxon>Arthropoda</taxon>
        <taxon>Chelicerata</taxon>
        <taxon>Arachnida</taxon>
        <taxon>Acari</taxon>
        <taxon>Acariformes</taxon>
        <taxon>Sarcoptiformes</taxon>
        <taxon>Oribatida</taxon>
        <taxon>Brachypylina</taxon>
        <taxon>Oppioidea</taxon>
        <taxon>Oppiidae</taxon>
        <taxon>Medioppia</taxon>
    </lineage>
</organism>
<feature type="region of interest" description="Disordered" evidence="1">
    <location>
        <begin position="70"/>
        <end position="89"/>
    </location>
</feature>
<keyword evidence="3" id="KW-1185">Reference proteome</keyword>
<name>A0A7R9L1C0_9ACAR</name>
<dbReference type="EMBL" id="OC867145">
    <property type="protein sequence ID" value="CAD7633336.1"/>
    <property type="molecule type" value="Genomic_DNA"/>
</dbReference>
<reference evidence="2" key="1">
    <citation type="submission" date="2020-11" db="EMBL/GenBank/DDBJ databases">
        <authorList>
            <person name="Tran Van P."/>
        </authorList>
    </citation>
    <scope>NUCLEOTIDE SEQUENCE</scope>
</reference>
<dbReference type="AlphaFoldDB" id="A0A7R9L1C0"/>
<feature type="non-terminal residue" evidence="2">
    <location>
        <position position="1"/>
    </location>
</feature>
<dbReference type="OrthoDB" id="541276at2759"/>
<dbReference type="Proteomes" id="UP000759131">
    <property type="component" value="Unassembled WGS sequence"/>
</dbReference>
<sequence length="89" mass="10583">MLRWKLIEAKKLSFKKCIQSIYGTLLEMMSTPFWRQRPECREVLAKHNDRHKVMTGNEYRIDYITDTDVEREVRSAPPPSHQLMGSDLM</sequence>
<gene>
    <name evidence="2" type="ORF">OSB1V03_LOCUS13733</name>
</gene>
<protein>
    <submittedName>
        <fullName evidence="2">Uncharacterized protein</fullName>
    </submittedName>
</protein>
<dbReference type="EMBL" id="CAJPIZ010012570">
    <property type="protein sequence ID" value="CAG2113766.1"/>
    <property type="molecule type" value="Genomic_DNA"/>
</dbReference>
<evidence type="ECO:0000256" key="1">
    <source>
        <dbReference type="SAM" id="MobiDB-lite"/>
    </source>
</evidence>